<keyword evidence="2" id="KW-1185">Reference proteome</keyword>
<protein>
    <submittedName>
        <fullName evidence="1">Uncharacterized protein</fullName>
    </submittedName>
</protein>
<sequence>MKDWNGTILGPPHTVHENRIYALTLHCAASYPDQPPLVKFESKIQLPCVDSRGIVDLTRLPALSPWKREYGLETVLVSIWRDMASPVNKKTPQPAEGSEFPPLDLSSLARR</sequence>
<evidence type="ECO:0000313" key="2">
    <source>
        <dbReference type="Proteomes" id="UP001227268"/>
    </source>
</evidence>
<reference evidence="1" key="1">
    <citation type="submission" date="2023-04" db="EMBL/GenBank/DDBJ databases">
        <title>Draft Genome sequencing of Naganishia species isolated from polar environments using Oxford Nanopore Technology.</title>
        <authorList>
            <person name="Leo P."/>
            <person name="Venkateswaran K."/>
        </authorList>
    </citation>
    <scope>NUCLEOTIDE SEQUENCE</scope>
    <source>
        <strain evidence="1">MNA-CCFEE 5423</strain>
    </source>
</reference>
<name>A0ACC2VXS3_9TREE</name>
<organism evidence="1 2">
    <name type="scientific">Naganishia friedmannii</name>
    <dbReference type="NCBI Taxonomy" id="89922"/>
    <lineage>
        <taxon>Eukaryota</taxon>
        <taxon>Fungi</taxon>
        <taxon>Dikarya</taxon>
        <taxon>Basidiomycota</taxon>
        <taxon>Agaricomycotina</taxon>
        <taxon>Tremellomycetes</taxon>
        <taxon>Filobasidiales</taxon>
        <taxon>Filobasidiaceae</taxon>
        <taxon>Naganishia</taxon>
    </lineage>
</organism>
<gene>
    <name evidence="1" type="ORF">QFC21_002246</name>
</gene>
<proteinExistence type="predicted"/>
<accession>A0ACC2VXS3</accession>
<comment type="caution">
    <text evidence="1">The sequence shown here is derived from an EMBL/GenBank/DDBJ whole genome shotgun (WGS) entry which is preliminary data.</text>
</comment>
<evidence type="ECO:0000313" key="1">
    <source>
        <dbReference type="EMBL" id="KAJ9103784.1"/>
    </source>
</evidence>
<dbReference type="Proteomes" id="UP001227268">
    <property type="component" value="Unassembled WGS sequence"/>
</dbReference>
<dbReference type="EMBL" id="JASBWT010000006">
    <property type="protein sequence ID" value="KAJ9103784.1"/>
    <property type="molecule type" value="Genomic_DNA"/>
</dbReference>